<dbReference type="Pfam" id="PF09587">
    <property type="entry name" value="PGA_cap"/>
    <property type="match status" value="1"/>
</dbReference>
<dbReference type="PANTHER" id="PTHR33393:SF12">
    <property type="entry name" value="CAPSULE BIOSYNTHESIS PROTEIN CAPA"/>
    <property type="match status" value="1"/>
</dbReference>
<dbReference type="Proteomes" id="UP000321595">
    <property type="component" value="Chromosome"/>
</dbReference>
<proteinExistence type="inferred from homology"/>
<dbReference type="PANTHER" id="PTHR33393">
    <property type="entry name" value="POLYGLUTAMINE SYNTHESIS ACCESSORY PROTEIN RV0574C-RELATED"/>
    <property type="match status" value="1"/>
</dbReference>
<name>A0A5B8XZL9_9DELT</name>
<organism evidence="4 5">
    <name type="scientific">Microvenator marinus</name>
    <dbReference type="NCBI Taxonomy" id="2600177"/>
    <lineage>
        <taxon>Bacteria</taxon>
        <taxon>Deltaproteobacteria</taxon>
        <taxon>Bradymonadales</taxon>
        <taxon>Microvenatoraceae</taxon>
        <taxon>Microvenator</taxon>
    </lineage>
</organism>
<dbReference type="CDD" id="cd07381">
    <property type="entry name" value="MPP_CapA"/>
    <property type="match status" value="1"/>
</dbReference>
<dbReference type="EMBL" id="CP042467">
    <property type="protein sequence ID" value="QED28839.1"/>
    <property type="molecule type" value="Genomic_DNA"/>
</dbReference>
<dbReference type="InterPro" id="IPR029052">
    <property type="entry name" value="Metallo-depent_PP-like"/>
</dbReference>
<reference evidence="4 5" key="1">
    <citation type="submission" date="2019-08" db="EMBL/GenBank/DDBJ databases">
        <authorList>
            <person name="Liang Q."/>
        </authorList>
    </citation>
    <scope>NUCLEOTIDE SEQUENCE [LARGE SCALE GENOMIC DNA]</scope>
    <source>
        <strain evidence="4 5">V1718</strain>
    </source>
</reference>
<dbReference type="OrthoDB" id="5405713at2"/>
<keyword evidence="2" id="KW-0732">Signal</keyword>
<dbReference type="Gene3D" id="3.60.21.10">
    <property type="match status" value="1"/>
</dbReference>
<feature type="domain" description="Capsule synthesis protein CapA" evidence="3">
    <location>
        <begin position="30"/>
        <end position="274"/>
    </location>
</feature>
<evidence type="ECO:0000313" key="4">
    <source>
        <dbReference type="EMBL" id="QED28839.1"/>
    </source>
</evidence>
<dbReference type="SUPFAM" id="SSF56300">
    <property type="entry name" value="Metallo-dependent phosphatases"/>
    <property type="match status" value="1"/>
</dbReference>
<keyword evidence="5" id="KW-1185">Reference proteome</keyword>
<dbReference type="RefSeq" id="WP_146961625.1">
    <property type="nucleotide sequence ID" value="NZ_CP042467.1"/>
</dbReference>
<evidence type="ECO:0000256" key="1">
    <source>
        <dbReference type="ARBA" id="ARBA00005662"/>
    </source>
</evidence>
<evidence type="ECO:0000256" key="2">
    <source>
        <dbReference type="SAM" id="SignalP"/>
    </source>
</evidence>
<protein>
    <submittedName>
        <fullName evidence="4">CapA family protein</fullName>
    </submittedName>
</protein>
<dbReference type="InterPro" id="IPR019079">
    <property type="entry name" value="Capsule_synth_CapA"/>
</dbReference>
<evidence type="ECO:0000259" key="3">
    <source>
        <dbReference type="SMART" id="SM00854"/>
    </source>
</evidence>
<sequence length="313" mass="34316">MKLRARISLVLLLLTPLASAEPKPKPAEIRIVFLGDIIPHAKVQRRVFADDVRIHADIKPHLDAADFVVANLETPVAQGLAIDGKIRQDPAHFDGEVYTDFPRFNAHPKLLAELKLLGIDLLGVANNHALDRGELGLEMTLDAIKKAGMYHAGHTAHSPLHIQKINGANFAFYACVFRNLYPSRPEPRGIEICTDLGLQRASKAAKTHDAALIVFPHWGAENTEKPTYEQRKFAKKALEVATAVVGHHPHVVQPSETKDGRHLTYSLGNFISNQQRSAQKNGLVLTLLFAPDPNGPPGLLRASYQGTRATPGL</sequence>
<evidence type="ECO:0000313" key="5">
    <source>
        <dbReference type="Proteomes" id="UP000321595"/>
    </source>
</evidence>
<gene>
    <name evidence="4" type="ORF">FRD01_16650</name>
</gene>
<dbReference type="SMART" id="SM00854">
    <property type="entry name" value="PGA_cap"/>
    <property type="match status" value="1"/>
</dbReference>
<dbReference type="KEGG" id="bbae:FRD01_16650"/>
<dbReference type="InterPro" id="IPR052169">
    <property type="entry name" value="CW_Biosynth-Accessory"/>
</dbReference>
<comment type="similarity">
    <text evidence="1">Belongs to the CapA family.</text>
</comment>
<feature type="chain" id="PRO_5022976752" evidence="2">
    <location>
        <begin position="21"/>
        <end position="313"/>
    </location>
</feature>
<accession>A0A5B8XZL9</accession>
<feature type="signal peptide" evidence="2">
    <location>
        <begin position="1"/>
        <end position="20"/>
    </location>
</feature>
<dbReference type="AlphaFoldDB" id="A0A5B8XZL9"/>